<organism evidence="3 4">
    <name type="scientific">Roseibium polysiphoniae</name>
    <dbReference type="NCBI Taxonomy" id="2571221"/>
    <lineage>
        <taxon>Bacteria</taxon>
        <taxon>Pseudomonadati</taxon>
        <taxon>Pseudomonadota</taxon>
        <taxon>Alphaproteobacteria</taxon>
        <taxon>Hyphomicrobiales</taxon>
        <taxon>Stappiaceae</taxon>
        <taxon>Roseibium</taxon>
    </lineage>
</organism>
<dbReference type="Proteomes" id="UP000615687">
    <property type="component" value="Unassembled WGS sequence"/>
</dbReference>
<dbReference type="CDD" id="cd00093">
    <property type="entry name" value="HTH_XRE"/>
    <property type="match status" value="1"/>
</dbReference>
<dbReference type="SUPFAM" id="SSF47413">
    <property type="entry name" value="lambda repressor-like DNA-binding domains"/>
    <property type="match status" value="1"/>
</dbReference>
<dbReference type="PROSITE" id="PS50943">
    <property type="entry name" value="HTH_CROC1"/>
    <property type="match status" value="1"/>
</dbReference>
<evidence type="ECO:0000256" key="1">
    <source>
        <dbReference type="SAM" id="MobiDB-lite"/>
    </source>
</evidence>
<dbReference type="SMART" id="SM00530">
    <property type="entry name" value="HTH_XRE"/>
    <property type="match status" value="1"/>
</dbReference>
<feature type="region of interest" description="Disordered" evidence="1">
    <location>
        <begin position="63"/>
        <end position="87"/>
    </location>
</feature>
<dbReference type="Pfam" id="PF12844">
    <property type="entry name" value="HTH_19"/>
    <property type="match status" value="1"/>
</dbReference>
<keyword evidence="4" id="KW-1185">Reference proteome</keyword>
<dbReference type="InterPro" id="IPR001387">
    <property type="entry name" value="Cro/C1-type_HTH"/>
</dbReference>
<evidence type="ECO:0000313" key="3">
    <source>
        <dbReference type="EMBL" id="MBD8876189.1"/>
    </source>
</evidence>
<proteinExistence type="predicted"/>
<gene>
    <name evidence="3" type="ORF">IG617_07825</name>
</gene>
<comment type="caution">
    <text evidence="3">The sequence shown here is derived from an EMBL/GenBank/DDBJ whole genome shotgun (WGS) entry which is preliminary data.</text>
</comment>
<dbReference type="EMBL" id="JACYXJ010000003">
    <property type="protein sequence ID" value="MBD8876189.1"/>
    <property type="molecule type" value="Genomic_DNA"/>
</dbReference>
<evidence type="ECO:0000313" key="4">
    <source>
        <dbReference type="Proteomes" id="UP000615687"/>
    </source>
</evidence>
<protein>
    <submittedName>
        <fullName evidence="3">Helix-turn-helix domain-containing protein</fullName>
    </submittedName>
</protein>
<evidence type="ECO:0000259" key="2">
    <source>
        <dbReference type="PROSITE" id="PS50943"/>
    </source>
</evidence>
<dbReference type="Gene3D" id="1.10.260.40">
    <property type="entry name" value="lambda repressor-like DNA-binding domains"/>
    <property type="match status" value="1"/>
</dbReference>
<name>A0ABR9C8F3_9HYPH</name>
<accession>A0ABR9C8F3</accession>
<dbReference type="InterPro" id="IPR010982">
    <property type="entry name" value="Lambda_DNA-bd_dom_sf"/>
</dbReference>
<sequence length="162" mass="17494">MRKACAVPDREAFAKILAVSKNSIAHYERGERTPDASVLEAYLDRFGVNLNWLISGHGPMFLDGAPPEPGGSSTDDGKPTVQSGIFKETSKLVHESHKAKGVTLPSDAHLAETVSRYNELVAAARNPADEGELRALFPWLELRISQDLEEAQNAPGSGKRSG</sequence>
<reference evidence="3 4" key="1">
    <citation type="submission" date="2020-09" db="EMBL/GenBank/DDBJ databases">
        <title>The genome sequence of type strain Labrenzia polysiphoniae KACC 19711.</title>
        <authorList>
            <person name="Liu Y."/>
        </authorList>
    </citation>
    <scope>NUCLEOTIDE SEQUENCE [LARGE SCALE GENOMIC DNA]</scope>
    <source>
        <strain evidence="3 4">KACC 19711</strain>
    </source>
</reference>
<feature type="domain" description="HTH cro/C1-type" evidence="2">
    <location>
        <begin position="11"/>
        <end position="53"/>
    </location>
</feature>